<dbReference type="Gene3D" id="3.80.10.10">
    <property type="entry name" value="Ribonuclease Inhibitor"/>
    <property type="match status" value="1"/>
</dbReference>
<organism evidence="2 3">
    <name type="scientific">Alistipes putredinis DSM 17216</name>
    <dbReference type="NCBI Taxonomy" id="445970"/>
    <lineage>
        <taxon>Bacteria</taxon>
        <taxon>Pseudomonadati</taxon>
        <taxon>Bacteroidota</taxon>
        <taxon>Bacteroidia</taxon>
        <taxon>Bacteroidales</taxon>
        <taxon>Rikenellaceae</taxon>
        <taxon>Alistipes</taxon>
    </lineage>
</organism>
<protein>
    <recommendedName>
        <fullName evidence="4">Leucine Rich Repeat protein</fullName>
    </recommendedName>
</protein>
<dbReference type="RefSeq" id="WP_004327527.1">
    <property type="nucleotide sequence ID" value="NZ_DS499577.1"/>
</dbReference>
<dbReference type="Proteomes" id="UP000005819">
    <property type="component" value="Unassembled WGS sequence"/>
</dbReference>
<dbReference type="SUPFAM" id="SSF52047">
    <property type="entry name" value="RNI-like"/>
    <property type="match status" value="1"/>
</dbReference>
<evidence type="ECO:0008006" key="4">
    <source>
        <dbReference type="Google" id="ProtNLM"/>
    </source>
</evidence>
<comment type="caution">
    <text evidence="2">The sequence shown here is derived from an EMBL/GenBank/DDBJ whole genome shotgun (WGS) entry which is preliminary data.</text>
</comment>
<accession>B0MWP7</accession>
<dbReference type="eggNOG" id="COG4886">
    <property type="taxonomic scope" value="Bacteria"/>
</dbReference>
<evidence type="ECO:0000313" key="3">
    <source>
        <dbReference type="Proteomes" id="UP000005819"/>
    </source>
</evidence>
<evidence type="ECO:0000256" key="1">
    <source>
        <dbReference type="SAM" id="SignalP"/>
    </source>
</evidence>
<sequence length="153" mass="16813">MKRLALLLLAFTGLMSACSKDDPVPQDGSLTPDSPEGREAVTIPDEFLRTYLLKYFDFDRNGELSRYEASLVVRIDCPGNINAGEGAYMCDATGIEACTNLRYLNLSGNDLTKLDVSNNKLLDTLDCSINTHLKNLRVAKQESLATALLCLFS</sequence>
<gene>
    <name evidence="2" type="ORF">ALIPUT_01506</name>
</gene>
<reference evidence="2" key="1">
    <citation type="submission" date="2007-10" db="EMBL/GenBank/DDBJ databases">
        <authorList>
            <person name="Fulton L."/>
            <person name="Clifton S."/>
            <person name="Fulton B."/>
            <person name="Xu J."/>
            <person name="Minx P."/>
            <person name="Pepin K.H."/>
            <person name="Johnson M."/>
            <person name="Thiruvilangam P."/>
            <person name="Bhonagiri V."/>
            <person name="Nash W.E."/>
            <person name="Mardis E.R."/>
            <person name="Wilson R.K."/>
        </authorList>
    </citation>
    <scope>NUCLEOTIDE SEQUENCE [LARGE SCALE GENOMIC DNA]</scope>
    <source>
        <strain evidence="2">DSM 17216</strain>
    </source>
</reference>
<feature type="signal peptide" evidence="1">
    <location>
        <begin position="1"/>
        <end position="19"/>
    </location>
</feature>
<evidence type="ECO:0000313" key="2">
    <source>
        <dbReference type="EMBL" id="EDS03296.1"/>
    </source>
</evidence>
<name>B0MWP7_9BACT</name>
<proteinExistence type="predicted"/>
<feature type="chain" id="PRO_5002750678" description="Leucine Rich Repeat protein" evidence="1">
    <location>
        <begin position="20"/>
        <end position="153"/>
    </location>
</feature>
<dbReference type="InterPro" id="IPR032675">
    <property type="entry name" value="LRR_dom_sf"/>
</dbReference>
<dbReference type="EMBL" id="ABFK02000019">
    <property type="protein sequence ID" value="EDS03296.1"/>
    <property type="molecule type" value="Genomic_DNA"/>
</dbReference>
<dbReference type="HOGENOM" id="CLU_1709409_0_0_10"/>
<dbReference type="PROSITE" id="PS51257">
    <property type="entry name" value="PROKAR_LIPOPROTEIN"/>
    <property type="match status" value="1"/>
</dbReference>
<reference evidence="2" key="2">
    <citation type="submission" date="2013-09" db="EMBL/GenBank/DDBJ databases">
        <title>Draft genome sequence of Alistipes putredinis (DSM 17216).</title>
        <authorList>
            <person name="Sudarsanam P."/>
            <person name="Ley R."/>
            <person name="Guruge J."/>
            <person name="Turnbaugh P.J."/>
            <person name="Mahowald M."/>
            <person name="Liep D."/>
            <person name="Gordon J."/>
        </authorList>
    </citation>
    <scope>NUCLEOTIDE SEQUENCE</scope>
    <source>
        <strain evidence="2">DSM 17216</strain>
    </source>
</reference>
<dbReference type="InterPro" id="IPR001611">
    <property type="entry name" value="Leu-rich_rpt"/>
</dbReference>
<dbReference type="GeneID" id="73804288"/>
<dbReference type="OrthoDB" id="1652165at2"/>
<keyword evidence="1" id="KW-0732">Signal</keyword>
<dbReference type="PROSITE" id="PS51450">
    <property type="entry name" value="LRR"/>
    <property type="match status" value="1"/>
</dbReference>
<dbReference type="AlphaFoldDB" id="B0MWP7"/>
<keyword evidence="3" id="KW-1185">Reference proteome</keyword>